<evidence type="ECO:0000313" key="3">
    <source>
        <dbReference type="Proteomes" id="UP000617041"/>
    </source>
</evidence>
<organism evidence="2 3">
    <name type="scientific">Ramlibacter algicola</name>
    <dbReference type="NCBI Taxonomy" id="2795217"/>
    <lineage>
        <taxon>Bacteria</taxon>
        <taxon>Pseudomonadati</taxon>
        <taxon>Pseudomonadota</taxon>
        <taxon>Betaproteobacteria</taxon>
        <taxon>Burkholderiales</taxon>
        <taxon>Comamonadaceae</taxon>
        <taxon>Ramlibacter</taxon>
    </lineage>
</organism>
<dbReference type="InterPro" id="IPR036147">
    <property type="entry name" value="Anti-sigma_E_RseA_N_sf"/>
</dbReference>
<sequence length="196" mass="20296">MDDTMDSRNEDISALADGRLDGDAFAAAVQAVCGDREAMATWHTYHVIGDVLRSGEAAYAAPAAPFLARLSERLAQEECPRPAAGNDIRPIQVRPAANDGVFRWKLVAGVASVAAVAAVGWSVVAPGFGPASAQLASASTPAGRPATVLAATGQGVMIRDPRLDELMAAHRQFGGASALQMPAGFLRNATFEGPAR</sequence>
<dbReference type="CDD" id="cd16328">
    <property type="entry name" value="RseA_N"/>
    <property type="match status" value="1"/>
</dbReference>
<dbReference type="Pfam" id="PF03872">
    <property type="entry name" value="RseA_N"/>
    <property type="match status" value="1"/>
</dbReference>
<name>A0A934Q3D6_9BURK</name>
<proteinExistence type="predicted"/>
<feature type="domain" description="Anti sigma-E protein RseA N-terminal" evidence="1">
    <location>
        <begin position="9"/>
        <end position="79"/>
    </location>
</feature>
<comment type="caution">
    <text evidence="2">The sequence shown here is derived from an EMBL/GenBank/DDBJ whole genome shotgun (WGS) entry which is preliminary data.</text>
</comment>
<dbReference type="RefSeq" id="WP_200789318.1">
    <property type="nucleotide sequence ID" value="NZ_JAEDAO010000001.1"/>
</dbReference>
<reference evidence="2" key="1">
    <citation type="submission" date="2020-12" db="EMBL/GenBank/DDBJ databases">
        <title>Ramlibacter sp. nov., isolated from a freshwater alga, Cryptomonas.</title>
        <authorList>
            <person name="Kim H.M."/>
            <person name="Jeon C.O."/>
        </authorList>
    </citation>
    <scope>NUCLEOTIDE SEQUENCE</scope>
    <source>
        <strain evidence="2">CrO1</strain>
    </source>
</reference>
<dbReference type="Gene3D" id="1.10.10.880">
    <property type="entry name" value="Anti sigma-E protein RseA, N-terminal domain"/>
    <property type="match status" value="1"/>
</dbReference>
<dbReference type="InterPro" id="IPR005572">
    <property type="entry name" value="Anti-sigma_E_RseA_N"/>
</dbReference>
<dbReference type="PANTHER" id="PTHR38104:SF1">
    <property type="entry name" value="ANTI-SIGMA-E FACTOR RSEA"/>
    <property type="match status" value="1"/>
</dbReference>
<dbReference type="EMBL" id="JAEDAO010000001">
    <property type="protein sequence ID" value="MBK0394320.1"/>
    <property type="molecule type" value="Genomic_DNA"/>
</dbReference>
<evidence type="ECO:0000313" key="2">
    <source>
        <dbReference type="EMBL" id="MBK0394320.1"/>
    </source>
</evidence>
<accession>A0A934Q3D6</accession>
<dbReference type="InterPro" id="IPR052383">
    <property type="entry name" value="Anti-sigma-E_RseA-like"/>
</dbReference>
<dbReference type="PANTHER" id="PTHR38104">
    <property type="match status" value="1"/>
</dbReference>
<gene>
    <name evidence="2" type="ORF">I8E28_17085</name>
</gene>
<keyword evidence="3" id="KW-1185">Reference proteome</keyword>
<dbReference type="GO" id="GO:0016989">
    <property type="term" value="F:sigma factor antagonist activity"/>
    <property type="evidence" value="ECO:0007669"/>
    <property type="project" value="InterPro"/>
</dbReference>
<dbReference type="SUPFAM" id="SSF89069">
    <property type="entry name" value="N-terminal, cytoplasmic domain of anti-sigmaE factor RseA"/>
    <property type="match status" value="1"/>
</dbReference>
<dbReference type="AlphaFoldDB" id="A0A934Q3D6"/>
<dbReference type="Proteomes" id="UP000617041">
    <property type="component" value="Unassembled WGS sequence"/>
</dbReference>
<evidence type="ECO:0000259" key="1">
    <source>
        <dbReference type="Pfam" id="PF03872"/>
    </source>
</evidence>
<protein>
    <submittedName>
        <fullName evidence="2">Sigma-E factor negative regulatory protein</fullName>
    </submittedName>
</protein>